<dbReference type="SMART" id="SM00411">
    <property type="entry name" value="BHL"/>
    <property type="match status" value="1"/>
</dbReference>
<accession>A0A382F9M8</accession>
<dbReference type="AlphaFoldDB" id="A0A382F9M8"/>
<dbReference type="SUPFAM" id="SSF47729">
    <property type="entry name" value="IHF-like DNA-binding proteins"/>
    <property type="match status" value="1"/>
</dbReference>
<dbReference type="Pfam" id="PF00216">
    <property type="entry name" value="Bac_DNA_binding"/>
    <property type="match status" value="1"/>
</dbReference>
<keyword evidence="1" id="KW-0238">DNA-binding</keyword>
<dbReference type="GO" id="GO:0003677">
    <property type="term" value="F:DNA binding"/>
    <property type="evidence" value="ECO:0007669"/>
    <property type="project" value="UniProtKB-KW"/>
</dbReference>
<dbReference type="PANTHER" id="PTHR33175:SF3">
    <property type="entry name" value="DNA-BINDING PROTEIN HU-BETA"/>
    <property type="match status" value="1"/>
</dbReference>
<reference evidence="2" key="1">
    <citation type="submission" date="2018-05" db="EMBL/GenBank/DDBJ databases">
        <authorList>
            <person name="Lanie J.A."/>
            <person name="Ng W.-L."/>
            <person name="Kazmierczak K.M."/>
            <person name="Andrzejewski T.M."/>
            <person name="Davidsen T.M."/>
            <person name="Wayne K.J."/>
            <person name="Tettelin H."/>
            <person name="Glass J.I."/>
            <person name="Rusch D."/>
            <person name="Podicherti R."/>
            <person name="Tsui H.-C.T."/>
            <person name="Winkler M.E."/>
        </authorList>
    </citation>
    <scope>NUCLEOTIDE SEQUENCE</scope>
</reference>
<name>A0A382F9M8_9ZZZZ</name>
<evidence type="ECO:0008006" key="3">
    <source>
        <dbReference type="Google" id="ProtNLM"/>
    </source>
</evidence>
<organism evidence="2">
    <name type="scientific">marine metagenome</name>
    <dbReference type="NCBI Taxonomy" id="408172"/>
    <lineage>
        <taxon>unclassified sequences</taxon>
        <taxon>metagenomes</taxon>
        <taxon>ecological metagenomes</taxon>
    </lineage>
</organism>
<dbReference type="InterPro" id="IPR000119">
    <property type="entry name" value="Hist_DNA-bd"/>
</dbReference>
<evidence type="ECO:0000313" key="2">
    <source>
        <dbReference type="EMBL" id="SVB59650.1"/>
    </source>
</evidence>
<proteinExistence type="predicted"/>
<dbReference type="PRINTS" id="PR01727">
    <property type="entry name" value="DNABINDINGHU"/>
</dbReference>
<protein>
    <recommendedName>
        <fullName evidence="3">DNA-binding protein</fullName>
    </recommendedName>
</protein>
<dbReference type="GO" id="GO:0030527">
    <property type="term" value="F:structural constituent of chromatin"/>
    <property type="evidence" value="ECO:0007669"/>
    <property type="project" value="InterPro"/>
</dbReference>
<dbReference type="EMBL" id="UINC01048737">
    <property type="protein sequence ID" value="SVB59650.1"/>
    <property type="molecule type" value="Genomic_DNA"/>
</dbReference>
<gene>
    <name evidence="2" type="ORF">METZ01_LOCUS212504</name>
</gene>
<sequence>MSDKPLTKSQTAAAVAESNGLTKKQATDLLANLADLAISSTKSTGAFTFPGIGKLKLVNRKARMGRNPATGETIHIPAKTVVKFTVAKAAKDIIAAS</sequence>
<evidence type="ECO:0000256" key="1">
    <source>
        <dbReference type="ARBA" id="ARBA00023125"/>
    </source>
</evidence>
<dbReference type="InterPro" id="IPR010992">
    <property type="entry name" value="IHF-like_DNA-bd_dom_sf"/>
</dbReference>
<dbReference type="CDD" id="cd00591">
    <property type="entry name" value="HU_IHF"/>
    <property type="match status" value="1"/>
</dbReference>
<dbReference type="Gene3D" id="4.10.520.10">
    <property type="entry name" value="IHF-like DNA-binding proteins"/>
    <property type="match status" value="1"/>
</dbReference>
<dbReference type="GO" id="GO:0005829">
    <property type="term" value="C:cytosol"/>
    <property type="evidence" value="ECO:0007669"/>
    <property type="project" value="TreeGrafter"/>
</dbReference>
<dbReference type="PANTHER" id="PTHR33175">
    <property type="entry name" value="DNA-BINDING PROTEIN HU"/>
    <property type="match status" value="1"/>
</dbReference>